<dbReference type="InterPro" id="IPR036097">
    <property type="entry name" value="HisK_dim/P_sf"/>
</dbReference>
<dbReference type="PANTHER" id="PTHR45528">
    <property type="entry name" value="SENSOR HISTIDINE KINASE CPXA"/>
    <property type="match status" value="1"/>
</dbReference>
<dbReference type="InterPro" id="IPR003661">
    <property type="entry name" value="HisK_dim/P_dom"/>
</dbReference>
<dbReference type="Proteomes" id="UP000430345">
    <property type="component" value="Unassembled WGS sequence"/>
</dbReference>
<dbReference type="Gene3D" id="6.10.340.10">
    <property type="match status" value="1"/>
</dbReference>
<sequence length="457" mass="53202">MVIKNKKEITLYSIFLKYLVSFCLLTTVLLFLVVSIFAIGLNTEVLLPANYAQNQLEEVRKELIDEEQFNENKIKYPYKYSFYDNDFKLISSNFSKRQLEESNKYLEGKKFKTNKVYTKIDLKDGTCIISYDIKAHFSLEYWNNIFPHPEIMGIILFFILFIIMCIILIRKFGKSLRKELYVLKQSTERIMEQDLDFEIVPTNVKEFNNVLTSIDNMKSALKESLETQWELEQKKKEQISALAHDIKTPLTIIKGNAELLLESEFLNEDGEYVRFIIKNTDKIEKYISLLMDISKADNDVEYAMEKIEFNDFLEELVYETKMIGKTKNITTLIKVNNKIKSFEGNRNLLIRALINIIINSIDYSPIGGEIEISVNINNNKLKFTVKDCGKGFTKQGLINATNQFYMEKSERRVGKHYGIGLYIAQTIAKKHGGELELKNRKDKEGAEVSLSIFQQYV</sequence>
<dbReference type="InterPro" id="IPR005467">
    <property type="entry name" value="His_kinase_dom"/>
</dbReference>
<dbReference type="Gene3D" id="3.30.565.10">
    <property type="entry name" value="Histidine kinase-like ATPase, C-terminal domain"/>
    <property type="match status" value="1"/>
</dbReference>
<evidence type="ECO:0000259" key="12">
    <source>
        <dbReference type="PROSITE" id="PS50109"/>
    </source>
</evidence>
<evidence type="ECO:0000256" key="11">
    <source>
        <dbReference type="SAM" id="Phobius"/>
    </source>
</evidence>
<evidence type="ECO:0000256" key="2">
    <source>
        <dbReference type="ARBA" id="ARBA00004141"/>
    </source>
</evidence>
<dbReference type="GO" id="GO:0000155">
    <property type="term" value="F:phosphorelay sensor kinase activity"/>
    <property type="evidence" value="ECO:0007669"/>
    <property type="project" value="InterPro"/>
</dbReference>
<keyword evidence="7 13" id="KW-0418">Kinase</keyword>
<comment type="caution">
    <text evidence="13">The sequence shown here is derived from an EMBL/GenBank/DDBJ whole genome shotgun (WGS) entry which is preliminary data.</text>
</comment>
<gene>
    <name evidence="13" type="ORF">GBZ86_07110</name>
</gene>
<keyword evidence="10 11" id="KW-0472">Membrane</keyword>
<dbReference type="InterPro" id="IPR050398">
    <property type="entry name" value="HssS/ArlS-like"/>
</dbReference>
<dbReference type="Pfam" id="PF00512">
    <property type="entry name" value="HisKA"/>
    <property type="match status" value="1"/>
</dbReference>
<proteinExistence type="predicted"/>
<dbReference type="EMBL" id="WHJC01000076">
    <property type="protein sequence ID" value="MPQ43524.1"/>
    <property type="molecule type" value="Genomic_DNA"/>
</dbReference>
<keyword evidence="6 11" id="KW-0812">Transmembrane</keyword>
<evidence type="ECO:0000256" key="6">
    <source>
        <dbReference type="ARBA" id="ARBA00022692"/>
    </source>
</evidence>
<dbReference type="GO" id="GO:0005886">
    <property type="term" value="C:plasma membrane"/>
    <property type="evidence" value="ECO:0007669"/>
    <property type="project" value="TreeGrafter"/>
</dbReference>
<dbReference type="InterPro" id="IPR003594">
    <property type="entry name" value="HATPase_dom"/>
</dbReference>
<evidence type="ECO:0000256" key="5">
    <source>
        <dbReference type="ARBA" id="ARBA00022679"/>
    </source>
</evidence>
<keyword evidence="14" id="KW-1185">Reference proteome</keyword>
<evidence type="ECO:0000313" key="14">
    <source>
        <dbReference type="Proteomes" id="UP000430345"/>
    </source>
</evidence>
<dbReference type="CDD" id="cd00082">
    <property type="entry name" value="HisKA"/>
    <property type="match status" value="1"/>
</dbReference>
<evidence type="ECO:0000256" key="8">
    <source>
        <dbReference type="ARBA" id="ARBA00022989"/>
    </source>
</evidence>
<evidence type="ECO:0000313" key="13">
    <source>
        <dbReference type="EMBL" id="MPQ43524.1"/>
    </source>
</evidence>
<evidence type="ECO:0000256" key="7">
    <source>
        <dbReference type="ARBA" id="ARBA00022777"/>
    </source>
</evidence>
<dbReference type="PANTHER" id="PTHR45528:SF8">
    <property type="entry name" value="HISTIDINE KINASE"/>
    <property type="match status" value="1"/>
</dbReference>
<dbReference type="Gene3D" id="1.10.287.130">
    <property type="match status" value="1"/>
</dbReference>
<evidence type="ECO:0000256" key="3">
    <source>
        <dbReference type="ARBA" id="ARBA00012438"/>
    </source>
</evidence>
<dbReference type="InterPro" id="IPR036890">
    <property type="entry name" value="HATPase_C_sf"/>
</dbReference>
<evidence type="ECO:0000256" key="10">
    <source>
        <dbReference type="ARBA" id="ARBA00023136"/>
    </source>
</evidence>
<dbReference type="PROSITE" id="PS50109">
    <property type="entry name" value="HIS_KIN"/>
    <property type="match status" value="1"/>
</dbReference>
<accession>A0A6I1MKM7</accession>
<evidence type="ECO:0000256" key="9">
    <source>
        <dbReference type="ARBA" id="ARBA00023012"/>
    </source>
</evidence>
<keyword evidence="4" id="KW-0597">Phosphoprotein</keyword>
<dbReference type="SMART" id="SM00387">
    <property type="entry name" value="HATPase_c"/>
    <property type="match status" value="1"/>
</dbReference>
<evidence type="ECO:0000256" key="1">
    <source>
        <dbReference type="ARBA" id="ARBA00000085"/>
    </source>
</evidence>
<comment type="subcellular location">
    <subcellularLocation>
        <location evidence="2">Membrane</location>
        <topology evidence="2">Multi-pass membrane protein</topology>
    </subcellularLocation>
</comment>
<dbReference type="Pfam" id="PF02518">
    <property type="entry name" value="HATPase_c"/>
    <property type="match status" value="1"/>
</dbReference>
<keyword evidence="9" id="KW-0902">Two-component regulatory system</keyword>
<dbReference type="OrthoDB" id="84942at2"/>
<dbReference type="SMART" id="SM00388">
    <property type="entry name" value="HisKA"/>
    <property type="match status" value="1"/>
</dbReference>
<name>A0A6I1MKM7_9CLOT</name>
<comment type="catalytic activity">
    <reaction evidence="1">
        <text>ATP + protein L-histidine = ADP + protein N-phospho-L-histidine.</text>
        <dbReference type="EC" id="2.7.13.3"/>
    </reaction>
</comment>
<keyword evidence="8 11" id="KW-1133">Transmembrane helix</keyword>
<dbReference type="PRINTS" id="PR01780">
    <property type="entry name" value="LANTIREGPROT"/>
</dbReference>
<evidence type="ECO:0000256" key="4">
    <source>
        <dbReference type="ARBA" id="ARBA00022553"/>
    </source>
</evidence>
<feature type="transmembrane region" description="Helical" evidence="11">
    <location>
        <begin position="151"/>
        <end position="169"/>
    </location>
</feature>
<dbReference type="RefSeq" id="WP_152889122.1">
    <property type="nucleotide sequence ID" value="NZ_WHJC01000076.1"/>
</dbReference>
<protein>
    <recommendedName>
        <fullName evidence="3">histidine kinase</fullName>
        <ecNumber evidence="3">2.7.13.3</ecNumber>
    </recommendedName>
</protein>
<organism evidence="13 14">
    <name type="scientific">Clostridium tarantellae</name>
    <dbReference type="NCBI Taxonomy" id="39493"/>
    <lineage>
        <taxon>Bacteria</taxon>
        <taxon>Bacillati</taxon>
        <taxon>Bacillota</taxon>
        <taxon>Clostridia</taxon>
        <taxon>Eubacteriales</taxon>
        <taxon>Clostridiaceae</taxon>
        <taxon>Clostridium</taxon>
    </lineage>
</organism>
<feature type="domain" description="Histidine kinase" evidence="12">
    <location>
        <begin position="241"/>
        <end position="456"/>
    </location>
</feature>
<dbReference type="AlphaFoldDB" id="A0A6I1MKM7"/>
<dbReference type="EC" id="2.7.13.3" evidence="3"/>
<feature type="transmembrane region" description="Helical" evidence="11">
    <location>
        <begin position="12"/>
        <end position="41"/>
    </location>
</feature>
<dbReference type="SUPFAM" id="SSF47384">
    <property type="entry name" value="Homodimeric domain of signal transducing histidine kinase"/>
    <property type="match status" value="1"/>
</dbReference>
<dbReference type="InterPro" id="IPR008358">
    <property type="entry name" value="Sig_transdc_His_kin/Pase_MprB"/>
</dbReference>
<keyword evidence="5" id="KW-0808">Transferase</keyword>
<dbReference type="SUPFAM" id="SSF55874">
    <property type="entry name" value="ATPase domain of HSP90 chaperone/DNA topoisomerase II/histidine kinase"/>
    <property type="match status" value="1"/>
</dbReference>
<reference evidence="13 14" key="1">
    <citation type="submission" date="2019-10" db="EMBL/GenBank/DDBJ databases">
        <title>The Genome Sequence of Clostridium tarantellae Isolated from Fish Brain.</title>
        <authorList>
            <person name="Bano L."/>
            <person name="Kiel M."/>
            <person name="Sales G."/>
            <person name="Doxey A.C."/>
            <person name="Mansfield M.J."/>
            <person name="Schiavone M."/>
            <person name="Rossetto O."/>
            <person name="Pirazzini M."/>
            <person name="Dobrindt U."/>
            <person name="Montecucco C."/>
        </authorList>
    </citation>
    <scope>NUCLEOTIDE SEQUENCE [LARGE SCALE GENOMIC DNA]</scope>
    <source>
        <strain evidence="13 14">DSM 3997</strain>
    </source>
</reference>